<dbReference type="PROSITE" id="PS50940">
    <property type="entry name" value="CHIT_BIND_II"/>
    <property type="match status" value="1"/>
</dbReference>
<keyword evidence="5" id="KW-1185">Reference proteome</keyword>
<organism evidence="4 5">
    <name type="scientific">Oedothorax gibbosus</name>
    <dbReference type="NCBI Taxonomy" id="931172"/>
    <lineage>
        <taxon>Eukaryota</taxon>
        <taxon>Metazoa</taxon>
        <taxon>Ecdysozoa</taxon>
        <taxon>Arthropoda</taxon>
        <taxon>Chelicerata</taxon>
        <taxon>Arachnida</taxon>
        <taxon>Araneae</taxon>
        <taxon>Araneomorphae</taxon>
        <taxon>Entelegynae</taxon>
        <taxon>Araneoidea</taxon>
        <taxon>Linyphiidae</taxon>
        <taxon>Erigoninae</taxon>
        <taxon>Oedothorax</taxon>
    </lineage>
</organism>
<evidence type="ECO:0000256" key="2">
    <source>
        <dbReference type="SAM" id="SignalP"/>
    </source>
</evidence>
<comment type="caution">
    <text evidence="4">The sequence shown here is derived from an EMBL/GenBank/DDBJ whole genome shotgun (WGS) entry which is preliminary data.</text>
</comment>
<name>A0AAV6UL15_9ARAC</name>
<dbReference type="GO" id="GO:0005576">
    <property type="term" value="C:extracellular region"/>
    <property type="evidence" value="ECO:0007669"/>
    <property type="project" value="InterPro"/>
</dbReference>
<evidence type="ECO:0000256" key="1">
    <source>
        <dbReference type="SAM" id="MobiDB-lite"/>
    </source>
</evidence>
<dbReference type="SUPFAM" id="SSF57625">
    <property type="entry name" value="Invertebrate chitin-binding proteins"/>
    <property type="match status" value="1"/>
</dbReference>
<dbReference type="GO" id="GO:0008061">
    <property type="term" value="F:chitin binding"/>
    <property type="evidence" value="ECO:0007669"/>
    <property type="project" value="InterPro"/>
</dbReference>
<evidence type="ECO:0000313" key="4">
    <source>
        <dbReference type="EMBL" id="KAG8184389.1"/>
    </source>
</evidence>
<accession>A0AAV6UL15</accession>
<dbReference type="Gene3D" id="2.170.140.10">
    <property type="entry name" value="Chitin binding domain"/>
    <property type="match status" value="1"/>
</dbReference>
<sequence>MMLTTIPVLLILLYGVCGESPTAPPDQWYVESSVSKDANRGESFSEERPDVLLWTETDRLDALQYELSKEPVDDSVWTPYPPEIYPLFKQAVKELAASEHGILIFWDTINRPKLPREFSDQIFTAYNRLVSEHTSSTTEETSVSETVEDSQYTVEEEASSSEVSSTEYHTSLGDSSAEYLTSDSNEEDQSGVYYTTEGPMVEAMLTDEAVYASTMSPETQDNTSEEPNMYMTSTGEVYEATTVVENEETSEDSVSAVSEAEEGLIMEKRSGDMAEEHYVEGSEDHCKGCPLQVGSIRGIPGVQFPNYDDIPITSFSCADKRIPGFYADLETGCQVFHVCWPHRRESFLCPVGTLFNQAILACDYWYSTNCSLSALYFDVTTLSPKPTSPEYEKPTENPIFSTEEYEKPTEIPHEEYERPLEIPDERPHVDLDWFRVSKFVPVKSKVTVYTKHSSKKPGLKYVVKQKHDVLPIVDNFLELTKNIAKNAVRIIPEVHVVKQGIPKSKLAKVSPAAKLQPCLKVKDVKVEHRRPTPPVVKKPQSLPHLDPRFIVQPVVVQRPVVHIKEVVHKVPLKVVKPVHKVAIKSSKFHAPETVLKSLDVAGHVLQRGILDLTRQAMVGGHVKSKH</sequence>
<dbReference type="PANTHER" id="PTHR22933:SF43">
    <property type="entry name" value="LP10131P"/>
    <property type="match status" value="1"/>
</dbReference>
<feature type="compositionally biased region" description="Low complexity" evidence="1">
    <location>
        <begin position="133"/>
        <end position="145"/>
    </location>
</feature>
<dbReference type="Proteomes" id="UP000827092">
    <property type="component" value="Unassembled WGS sequence"/>
</dbReference>
<dbReference type="EMBL" id="JAFNEN010000374">
    <property type="protein sequence ID" value="KAG8184389.1"/>
    <property type="molecule type" value="Genomic_DNA"/>
</dbReference>
<dbReference type="PANTHER" id="PTHR22933">
    <property type="entry name" value="FI18007P1-RELATED"/>
    <property type="match status" value="1"/>
</dbReference>
<protein>
    <recommendedName>
        <fullName evidence="3">Chitin-binding type-2 domain-containing protein</fullName>
    </recommendedName>
</protein>
<evidence type="ECO:0000259" key="3">
    <source>
        <dbReference type="PROSITE" id="PS50940"/>
    </source>
</evidence>
<dbReference type="InterPro" id="IPR036508">
    <property type="entry name" value="Chitin-bd_dom_sf"/>
</dbReference>
<dbReference type="SMART" id="SM00494">
    <property type="entry name" value="ChtBD2"/>
    <property type="match status" value="1"/>
</dbReference>
<dbReference type="InterPro" id="IPR052976">
    <property type="entry name" value="Scoloptoxin-like"/>
</dbReference>
<proteinExistence type="predicted"/>
<feature type="signal peptide" evidence="2">
    <location>
        <begin position="1"/>
        <end position="18"/>
    </location>
</feature>
<dbReference type="Pfam" id="PF01607">
    <property type="entry name" value="CBM_14"/>
    <property type="match status" value="1"/>
</dbReference>
<dbReference type="AlphaFoldDB" id="A0AAV6UL15"/>
<feature type="chain" id="PRO_5043619340" description="Chitin-binding type-2 domain-containing protein" evidence="2">
    <location>
        <begin position="19"/>
        <end position="626"/>
    </location>
</feature>
<feature type="compositionally biased region" description="Polar residues" evidence="1">
    <location>
        <begin position="168"/>
        <end position="183"/>
    </location>
</feature>
<dbReference type="InterPro" id="IPR002557">
    <property type="entry name" value="Chitin-bd_dom"/>
</dbReference>
<keyword evidence="2" id="KW-0732">Signal</keyword>
<feature type="region of interest" description="Disordered" evidence="1">
    <location>
        <begin position="133"/>
        <end position="191"/>
    </location>
</feature>
<evidence type="ECO:0000313" key="5">
    <source>
        <dbReference type="Proteomes" id="UP000827092"/>
    </source>
</evidence>
<gene>
    <name evidence="4" type="ORF">JTE90_004561</name>
</gene>
<reference evidence="4 5" key="1">
    <citation type="journal article" date="2022" name="Nat. Ecol. Evol.">
        <title>A masculinizing supergene underlies an exaggerated male reproductive morph in a spider.</title>
        <authorList>
            <person name="Hendrickx F."/>
            <person name="De Corte Z."/>
            <person name="Sonet G."/>
            <person name="Van Belleghem S.M."/>
            <person name="Kostlbacher S."/>
            <person name="Vangestel C."/>
        </authorList>
    </citation>
    <scope>NUCLEOTIDE SEQUENCE [LARGE SCALE GENOMIC DNA]</scope>
    <source>
        <strain evidence="4">W744_W776</strain>
    </source>
</reference>
<feature type="domain" description="Chitin-binding type-2" evidence="3">
    <location>
        <begin position="314"/>
        <end position="372"/>
    </location>
</feature>